<dbReference type="InterPro" id="IPR018691">
    <property type="entry name" value="DUF2188"/>
</dbReference>
<protein>
    <submittedName>
        <fullName evidence="1">DUF2188 domain-containing protein</fullName>
    </submittedName>
</protein>
<dbReference type="Pfam" id="PF09954">
    <property type="entry name" value="DUF2188"/>
    <property type="match status" value="1"/>
</dbReference>
<evidence type="ECO:0000313" key="2">
    <source>
        <dbReference type="Proteomes" id="UP001597480"/>
    </source>
</evidence>
<evidence type="ECO:0000313" key="1">
    <source>
        <dbReference type="EMBL" id="MFD2601053.1"/>
    </source>
</evidence>
<comment type="caution">
    <text evidence="1">The sequence shown here is derived from an EMBL/GenBank/DDBJ whole genome shotgun (WGS) entry which is preliminary data.</text>
</comment>
<proteinExistence type="predicted"/>
<sequence>MERRIYHILQNGINGWKSMLEQSGRTSVTGSNKQDVINRTIAMAKTHSKCSVIIHKTDGSIQEEKTFPRSAEPVYCK</sequence>
<organism evidence="1 2">
    <name type="scientific">Flavobacterium suzhouense</name>
    <dbReference type="NCBI Taxonomy" id="1529638"/>
    <lineage>
        <taxon>Bacteria</taxon>
        <taxon>Pseudomonadati</taxon>
        <taxon>Bacteroidota</taxon>
        <taxon>Flavobacteriia</taxon>
        <taxon>Flavobacteriales</taxon>
        <taxon>Flavobacteriaceae</taxon>
        <taxon>Flavobacterium</taxon>
    </lineage>
</organism>
<accession>A0ABW5NQT5</accession>
<name>A0ABW5NQT5_9FLAO</name>
<gene>
    <name evidence="1" type="ORF">ACFSR3_03215</name>
</gene>
<reference evidence="2" key="1">
    <citation type="journal article" date="2019" name="Int. J. Syst. Evol. Microbiol.">
        <title>The Global Catalogue of Microorganisms (GCM) 10K type strain sequencing project: providing services to taxonomists for standard genome sequencing and annotation.</title>
        <authorList>
            <consortium name="The Broad Institute Genomics Platform"/>
            <consortium name="The Broad Institute Genome Sequencing Center for Infectious Disease"/>
            <person name="Wu L."/>
            <person name="Ma J."/>
        </authorList>
    </citation>
    <scope>NUCLEOTIDE SEQUENCE [LARGE SCALE GENOMIC DNA]</scope>
    <source>
        <strain evidence="2">KCTC 42107</strain>
    </source>
</reference>
<dbReference type="RefSeq" id="WP_114757826.1">
    <property type="nucleotide sequence ID" value="NZ_JBHUMD010000005.1"/>
</dbReference>
<keyword evidence="2" id="KW-1185">Reference proteome</keyword>
<dbReference type="Proteomes" id="UP001597480">
    <property type="component" value="Unassembled WGS sequence"/>
</dbReference>
<dbReference type="EMBL" id="JBHUMD010000005">
    <property type="protein sequence ID" value="MFD2601053.1"/>
    <property type="molecule type" value="Genomic_DNA"/>
</dbReference>